<evidence type="ECO:0000256" key="6">
    <source>
        <dbReference type="ARBA" id="ARBA00023065"/>
    </source>
</evidence>
<dbReference type="GO" id="GO:0015986">
    <property type="term" value="P:proton motive force-driven ATP synthesis"/>
    <property type="evidence" value="ECO:0007669"/>
    <property type="project" value="InterPro"/>
</dbReference>
<dbReference type="GO" id="GO:0045259">
    <property type="term" value="C:proton-transporting ATP synthase complex"/>
    <property type="evidence" value="ECO:0007669"/>
    <property type="project" value="UniProtKB-KW"/>
</dbReference>
<evidence type="ECO:0000256" key="8">
    <source>
        <dbReference type="ARBA" id="ARBA00023136"/>
    </source>
</evidence>
<keyword evidence="9" id="KW-0066">ATP synthesis</keyword>
<keyword evidence="11" id="KW-1185">Reference proteome</keyword>
<organism evidence="10 11">
    <name type="scientific">Bondarzewia mesenterica</name>
    <dbReference type="NCBI Taxonomy" id="1095465"/>
    <lineage>
        <taxon>Eukaryota</taxon>
        <taxon>Fungi</taxon>
        <taxon>Dikarya</taxon>
        <taxon>Basidiomycota</taxon>
        <taxon>Agaricomycotina</taxon>
        <taxon>Agaricomycetes</taxon>
        <taxon>Russulales</taxon>
        <taxon>Bondarzewiaceae</taxon>
        <taxon>Bondarzewia</taxon>
    </lineage>
</organism>
<dbReference type="Proteomes" id="UP000310158">
    <property type="component" value="Unassembled WGS sequence"/>
</dbReference>
<evidence type="ECO:0000256" key="9">
    <source>
        <dbReference type="ARBA" id="ARBA00023310"/>
    </source>
</evidence>
<dbReference type="GO" id="GO:0015078">
    <property type="term" value="F:proton transmembrane transporter activity"/>
    <property type="evidence" value="ECO:0007669"/>
    <property type="project" value="InterPro"/>
</dbReference>
<proteinExistence type="inferred from homology"/>
<name>A0A4S4LRG5_9AGAM</name>
<keyword evidence="5" id="KW-0375">Hydrogen ion transport</keyword>
<reference evidence="10 11" key="1">
    <citation type="submission" date="2019-02" db="EMBL/GenBank/DDBJ databases">
        <title>Genome sequencing of the rare red list fungi Bondarzewia mesenterica.</title>
        <authorList>
            <person name="Buettner E."/>
            <person name="Kellner H."/>
        </authorList>
    </citation>
    <scope>NUCLEOTIDE SEQUENCE [LARGE SCALE GENOMIC DNA]</scope>
    <source>
        <strain evidence="10 11">DSM 108281</strain>
    </source>
</reference>
<keyword evidence="7" id="KW-0496">Mitochondrion</keyword>
<accession>A0A4S4LRG5</accession>
<evidence type="ECO:0000313" key="11">
    <source>
        <dbReference type="Proteomes" id="UP000310158"/>
    </source>
</evidence>
<keyword evidence="6" id="KW-0406">Ion transport</keyword>
<sequence>MIRTSANPFRFAKPRSLLRAQPKRFASTNTDAAQKKAQEALSGAQKGAEKAWEATRKFLGPVGDRLSGLLGTYRQPLLYNFSVTREVLKQIYVAERLQPPTSLSQVSSAYLTLWRRAISPSYWRELARTGEWARVGVYAVEAYGIYKIGEIIGRRSLVGYNVQ</sequence>
<dbReference type="GO" id="GO:0031966">
    <property type="term" value="C:mitochondrial membrane"/>
    <property type="evidence" value="ECO:0007669"/>
    <property type="project" value="UniProtKB-SubCell"/>
</dbReference>
<dbReference type="Pfam" id="PF04718">
    <property type="entry name" value="ATP-synt_G"/>
    <property type="match status" value="1"/>
</dbReference>
<comment type="similarity">
    <text evidence="2">Belongs to the ATPase g subunit family.</text>
</comment>
<comment type="subcellular location">
    <subcellularLocation>
        <location evidence="1">Mitochondrion membrane</location>
    </subcellularLocation>
</comment>
<keyword evidence="8" id="KW-0472">Membrane</keyword>
<dbReference type="AlphaFoldDB" id="A0A4S4LRG5"/>
<evidence type="ECO:0000256" key="4">
    <source>
        <dbReference type="ARBA" id="ARBA00022547"/>
    </source>
</evidence>
<comment type="caution">
    <text evidence="10">The sequence shown here is derived from an EMBL/GenBank/DDBJ whole genome shotgun (WGS) entry which is preliminary data.</text>
</comment>
<keyword evidence="3" id="KW-0813">Transport</keyword>
<evidence type="ECO:0000256" key="2">
    <source>
        <dbReference type="ARBA" id="ARBA00005699"/>
    </source>
</evidence>
<protein>
    <recommendedName>
        <fullName evidence="12">ATP synthase subunit</fullName>
    </recommendedName>
</protein>
<evidence type="ECO:0000256" key="7">
    <source>
        <dbReference type="ARBA" id="ARBA00023128"/>
    </source>
</evidence>
<dbReference type="EMBL" id="SGPL01000292">
    <property type="protein sequence ID" value="THH14228.1"/>
    <property type="molecule type" value="Genomic_DNA"/>
</dbReference>
<evidence type="ECO:0000313" key="10">
    <source>
        <dbReference type="EMBL" id="THH14228.1"/>
    </source>
</evidence>
<evidence type="ECO:0000256" key="5">
    <source>
        <dbReference type="ARBA" id="ARBA00022781"/>
    </source>
</evidence>
<dbReference type="InterPro" id="IPR006808">
    <property type="entry name" value="ATP_synth_F0_gsu_mt"/>
</dbReference>
<evidence type="ECO:0000256" key="1">
    <source>
        <dbReference type="ARBA" id="ARBA00004325"/>
    </source>
</evidence>
<gene>
    <name evidence="10" type="ORF">EW146_g6081</name>
</gene>
<evidence type="ECO:0000256" key="3">
    <source>
        <dbReference type="ARBA" id="ARBA00022448"/>
    </source>
</evidence>
<evidence type="ECO:0008006" key="12">
    <source>
        <dbReference type="Google" id="ProtNLM"/>
    </source>
</evidence>
<dbReference type="OrthoDB" id="437at2759"/>
<keyword evidence="4" id="KW-0138">CF(0)</keyword>